<evidence type="ECO:0000313" key="1">
    <source>
        <dbReference type="EMBL" id="SON54112.1"/>
    </source>
</evidence>
<organism evidence="1 2">
    <name type="scientific">Hartmannibacter diazotrophicus</name>
    <dbReference type="NCBI Taxonomy" id="1482074"/>
    <lineage>
        <taxon>Bacteria</taxon>
        <taxon>Pseudomonadati</taxon>
        <taxon>Pseudomonadota</taxon>
        <taxon>Alphaproteobacteria</taxon>
        <taxon>Hyphomicrobiales</taxon>
        <taxon>Pleomorphomonadaceae</taxon>
        <taxon>Hartmannibacter</taxon>
    </lineage>
</organism>
<name>A0A2C9D1C0_9HYPH</name>
<sequence length="93" mass="10593">MPLGLQVKVPVELSFSVWDGVDRESVSMGGRMVKAEEEMTVRASFTLYVYSLGMDNELIDLGDGEIEDRYHEVDLGEVDIFEPEDYWNDIDQA</sequence>
<dbReference type="Proteomes" id="UP000223606">
    <property type="component" value="Chromosome 1"/>
</dbReference>
<accession>A0A2C9D1C0</accession>
<proteinExistence type="predicted"/>
<dbReference type="KEGG" id="hdi:HDIA_0571"/>
<dbReference type="EMBL" id="LT960614">
    <property type="protein sequence ID" value="SON54112.1"/>
    <property type="molecule type" value="Genomic_DNA"/>
</dbReference>
<gene>
    <name evidence="1" type="ORF">HDIA_0571</name>
</gene>
<evidence type="ECO:0000313" key="2">
    <source>
        <dbReference type="Proteomes" id="UP000223606"/>
    </source>
</evidence>
<reference evidence="2" key="1">
    <citation type="submission" date="2017-09" db="EMBL/GenBank/DDBJ databases">
        <title>Genome sequence of Nannocystis excedens DSM 71.</title>
        <authorList>
            <person name="Blom J."/>
        </authorList>
    </citation>
    <scope>NUCLEOTIDE SEQUENCE [LARGE SCALE GENOMIC DNA]</scope>
    <source>
        <strain evidence="2">type strain: E19</strain>
    </source>
</reference>
<protein>
    <submittedName>
        <fullName evidence="1">Uncharacterized protein</fullName>
    </submittedName>
</protein>
<dbReference type="AlphaFoldDB" id="A0A2C9D1C0"/>
<keyword evidence="2" id="KW-1185">Reference proteome</keyword>